<dbReference type="SUPFAM" id="SSF51695">
    <property type="entry name" value="PLC-like phosphodiesterases"/>
    <property type="match status" value="1"/>
</dbReference>
<reference evidence="2 3" key="1">
    <citation type="submission" date="2018-06" db="EMBL/GenBank/DDBJ databases">
        <title>Complete Genomes of Monosporascus.</title>
        <authorList>
            <person name="Robinson A.J."/>
            <person name="Natvig D.O."/>
        </authorList>
    </citation>
    <scope>NUCLEOTIDE SEQUENCE [LARGE SCALE GENOMIC DNA]</scope>
    <source>
        <strain evidence="2 3">CBS 110550</strain>
    </source>
</reference>
<dbReference type="GO" id="GO:0006629">
    <property type="term" value="P:lipid metabolic process"/>
    <property type="evidence" value="ECO:0007669"/>
    <property type="project" value="InterPro"/>
</dbReference>
<dbReference type="Proteomes" id="UP000293360">
    <property type="component" value="Unassembled WGS sequence"/>
</dbReference>
<dbReference type="PANTHER" id="PTHR13593:SF146">
    <property type="entry name" value="PLC-LIKE PHOSPHODIESTERASE"/>
    <property type="match status" value="1"/>
</dbReference>
<dbReference type="Pfam" id="PF26146">
    <property type="entry name" value="PI-PLC_X"/>
    <property type="match status" value="1"/>
</dbReference>
<dbReference type="GO" id="GO:0008081">
    <property type="term" value="F:phosphoric diester hydrolase activity"/>
    <property type="evidence" value="ECO:0007669"/>
    <property type="project" value="InterPro"/>
</dbReference>
<dbReference type="EMBL" id="QJNU01001021">
    <property type="protein sequence ID" value="RYO80928.1"/>
    <property type="molecule type" value="Genomic_DNA"/>
</dbReference>
<keyword evidence="1" id="KW-0732">Signal</keyword>
<dbReference type="InterPro" id="IPR017946">
    <property type="entry name" value="PLC-like_Pdiesterase_TIM-brl"/>
</dbReference>
<sequence length="449" mass="51254">MQAHVISLLALVAAASAQNCNGFAELCSRRYSEVSFVAAHNAAFVGDTAFHNQFEYPEAHFDRGVRYFTTQVHNRDGQLKQCHSECLLLDAGYFSEILLSIKGKLDANPREVVTLLITDHADGLDLTEYGKEFEETGMIDYVFQPDGDLGLAEWPTLGEMIDAGTRLVVFMDYGADTSKVPYILDQFRYYFETPFSPTKDNFYQCDIDRPAGASADGRMIFANHNLNIRLPLLNILIPAIDDAQDTNSVASITRQTDICESNHGRVPNVVMTYYQAYGWAQGRLTTGTRIRDDVIRDIAGFYDSPELDEAWDWHRINYLMHVPFARLPPWEDVANHIDSILTQAVNVPQYIGIRKHYQTDRKAWGQLDHVCAFIFRLIYLRAEYEDGPQAQNDRTLGLKRETGTNTRGEFSVANKDYHIRWEKVAKWAAARVLFDMFSVFQDDYARDFK</sequence>
<evidence type="ECO:0000256" key="1">
    <source>
        <dbReference type="SAM" id="SignalP"/>
    </source>
</evidence>
<feature type="signal peptide" evidence="1">
    <location>
        <begin position="1"/>
        <end position="17"/>
    </location>
</feature>
<keyword evidence="3" id="KW-1185">Reference proteome</keyword>
<proteinExistence type="predicted"/>
<dbReference type="STRING" id="155417.A0A4Q4SU21"/>
<dbReference type="Gene3D" id="3.20.20.190">
    <property type="entry name" value="Phosphatidylinositol (PI) phosphodiesterase"/>
    <property type="match status" value="1"/>
</dbReference>
<dbReference type="OrthoDB" id="7984201at2759"/>
<evidence type="ECO:0000313" key="3">
    <source>
        <dbReference type="Proteomes" id="UP000293360"/>
    </source>
</evidence>
<name>A0A4Q4SU21_9PEZI</name>
<comment type="caution">
    <text evidence="2">The sequence shown here is derived from an EMBL/GenBank/DDBJ whole genome shotgun (WGS) entry which is preliminary data.</text>
</comment>
<dbReference type="InterPro" id="IPR051057">
    <property type="entry name" value="PI-PLC_domain"/>
</dbReference>
<dbReference type="AlphaFoldDB" id="A0A4Q4SU21"/>
<protein>
    <submittedName>
        <fullName evidence="2">Uncharacterized protein</fullName>
    </submittedName>
</protein>
<gene>
    <name evidence="2" type="ORF">DL764_009833</name>
</gene>
<organism evidence="2 3">
    <name type="scientific">Monosporascus ibericus</name>
    <dbReference type="NCBI Taxonomy" id="155417"/>
    <lineage>
        <taxon>Eukaryota</taxon>
        <taxon>Fungi</taxon>
        <taxon>Dikarya</taxon>
        <taxon>Ascomycota</taxon>
        <taxon>Pezizomycotina</taxon>
        <taxon>Sordariomycetes</taxon>
        <taxon>Xylariomycetidae</taxon>
        <taxon>Xylariales</taxon>
        <taxon>Xylariales incertae sedis</taxon>
        <taxon>Monosporascus</taxon>
    </lineage>
</organism>
<accession>A0A4Q4SU21</accession>
<dbReference type="PANTHER" id="PTHR13593">
    <property type="match status" value="1"/>
</dbReference>
<evidence type="ECO:0000313" key="2">
    <source>
        <dbReference type="EMBL" id="RYO80928.1"/>
    </source>
</evidence>
<feature type="chain" id="PRO_5020357854" evidence="1">
    <location>
        <begin position="18"/>
        <end position="449"/>
    </location>
</feature>